<dbReference type="InterPro" id="IPR036388">
    <property type="entry name" value="WH-like_DNA-bd_sf"/>
</dbReference>
<organism evidence="2 3">
    <name type="scientific">Pontibacterium sinense</name>
    <dbReference type="NCBI Taxonomy" id="2781979"/>
    <lineage>
        <taxon>Bacteria</taxon>
        <taxon>Pseudomonadati</taxon>
        <taxon>Pseudomonadota</taxon>
        <taxon>Gammaproteobacteria</taxon>
        <taxon>Oceanospirillales</taxon>
        <taxon>Oceanospirillaceae</taxon>
        <taxon>Pontibacterium</taxon>
    </lineage>
</organism>
<name>A0A8J7FBE0_9GAMM</name>
<evidence type="ECO:0000313" key="3">
    <source>
        <dbReference type="Proteomes" id="UP000640333"/>
    </source>
</evidence>
<accession>A0A8J7FBE0</accession>
<evidence type="ECO:0000259" key="1">
    <source>
        <dbReference type="Pfam" id="PF12727"/>
    </source>
</evidence>
<sequence length="353" mass="39580">MKRIQVVPTWSFRDSSGNQLNPQLFSLLRAIHEEGKLTAATKKAGISYRHGWNLLNTWAAFFGVPLVELQKGRGAHLTALGEKLIWAEQRVVARLEPQLESLTSDLNMEIHRALEGVSPLLRVHASHGYAVALLPDYADGIQLDLQYKSAEEALASLSRGNCEVAGFHLPTSVISPQLIESYSRYLKPRVHKVIRFITRRQGLIIKADNPHEIHGLQDLIKPEVRFINRQKDSGTRVLLDEMLYQQDIDSQHITGFENEEFTHSAVAAYVASGMADVGMGVEAAARQFGLGFIPLEDEYYLLVCHHRNLEQAAMERLLQNIRSPLFQQAVMQLPGYTPDRCGEVVSVDSVLPK</sequence>
<dbReference type="Pfam" id="PF12727">
    <property type="entry name" value="PBP_like"/>
    <property type="match status" value="1"/>
</dbReference>
<proteinExistence type="predicted"/>
<dbReference type="SUPFAM" id="SSF53850">
    <property type="entry name" value="Periplasmic binding protein-like II"/>
    <property type="match status" value="1"/>
</dbReference>
<dbReference type="RefSeq" id="WP_193952520.1">
    <property type="nucleotide sequence ID" value="NZ_JADEYS010000005.1"/>
</dbReference>
<comment type="caution">
    <text evidence="2">The sequence shown here is derived from an EMBL/GenBank/DDBJ whole genome shotgun (WGS) entry which is preliminary data.</text>
</comment>
<dbReference type="PANTHER" id="PTHR38431">
    <property type="entry name" value="BLL2305 PROTEIN"/>
    <property type="match status" value="1"/>
</dbReference>
<dbReference type="InterPro" id="IPR024370">
    <property type="entry name" value="PBP_domain"/>
</dbReference>
<dbReference type="Gene3D" id="1.10.10.10">
    <property type="entry name" value="Winged helix-like DNA-binding domain superfamily/Winged helix DNA-binding domain"/>
    <property type="match status" value="1"/>
</dbReference>
<reference evidence="2" key="1">
    <citation type="submission" date="2020-10" db="EMBL/GenBank/DDBJ databases">
        <title>Bacterium isolated from coastal waters sediment.</title>
        <authorList>
            <person name="Chen R.-J."/>
            <person name="Lu D.-C."/>
            <person name="Zhu K.-L."/>
            <person name="Du Z.-J."/>
        </authorList>
    </citation>
    <scope>NUCLEOTIDE SEQUENCE</scope>
    <source>
        <strain evidence="2">N1Y112</strain>
    </source>
</reference>
<evidence type="ECO:0000313" key="2">
    <source>
        <dbReference type="EMBL" id="MBE9396967.1"/>
    </source>
</evidence>
<dbReference type="SUPFAM" id="SSF46785">
    <property type="entry name" value="Winged helix' DNA-binding domain"/>
    <property type="match status" value="1"/>
</dbReference>
<protein>
    <submittedName>
        <fullName evidence="2">Helix-turn-helix transcriptional regulator</fullName>
    </submittedName>
</protein>
<dbReference type="PANTHER" id="PTHR38431:SF1">
    <property type="entry name" value="BLL2305 PROTEIN"/>
    <property type="match status" value="1"/>
</dbReference>
<dbReference type="Proteomes" id="UP000640333">
    <property type="component" value="Unassembled WGS sequence"/>
</dbReference>
<gene>
    <name evidence="2" type="ORF">IOQ59_06800</name>
</gene>
<dbReference type="InterPro" id="IPR036390">
    <property type="entry name" value="WH_DNA-bd_sf"/>
</dbReference>
<feature type="domain" description="PBP" evidence="1">
    <location>
        <begin position="139"/>
        <end position="320"/>
    </location>
</feature>
<dbReference type="EMBL" id="JADEYS010000005">
    <property type="protein sequence ID" value="MBE9396967.1"/>
    <property type="molecule type" value="Genomic_DNA"/>
</dbReference>
<dbReference type="AlphaFoldDB" id="A0A8J7FBE0"/>
<keyword evidence="3" id="KW-1185">Reference proteome</keyword>